<accession>A0A5N5F1Q5</accession>
<dbReference type="EMBL" id="SMOL01000781">
    <property type="protein sequence ID" value="KAB2595130.1"/>
    <property type="molecule type" value="Genomic_DNA"/>
</dbReference>
<dbReference type="Proteomes" id="UP000327157">
    <property type="component" value="Chromosome 7"/>
</dbReference>
<feature type="region of interest" description="Disordered" evidence="1">
    <location>
        <begin position="1"/>
        <end position="71"/>
    </location>
</feature>
<name>A0A5N5F1Q5_9ROSA</name>
<dbReference type="AlphaFoldDB" id="A0A5N5F1Q5"/>
<protein>
    <submittedName>
        <fullName evidence="2">Uncharacterized protein</fullName>
    </submittedName>
</protein>
<reference evidence="2 3" key="3">
    <citation type="submission" date="2019-11" db="EMBL/GenBank/DDBJ databases">
        <title>A de novo genome assembly of a pear dwarfing rootstock.</title>
        <authorList>
            <person name="Wang F."/>
            <person name="Wang J."/>
            <person name="Li S."/>
            <person name="Zhang Y."/>
            <person name="Fang M."/>
            <person name="Ma L."/>
            <person name="Zhao Y."/>
            <person name="Jiang S."/>
        </authorList>
    </citation>
    <scope>NUCLEOTIDE SEQUENCE [LARGE SCALE GENOMIC DNA]</scope>
    <source>
        <strain evidence="2">S2</strain>
        <tissue evidence="2">Leaf</tissue>
    </source>
</reference>
<sequence>MERRMTERGVEIKEEKEGEGGTDGASSKTRTCVQGPRPRVLGPVVGELEVEEVGGRKNSPMGGDEKDKEERNRWRLVTRLCL</sequence>
<reference evidence="3" key="2">
    <citation type="submission" date="2019-10" db="EMBL/GenBank/DDBJ databases">
        <title>A de novo genome assembly of a pear dwarfing rootstock.</title>
        <authorList>
            <person name="Wang F."/>
            <person name="Wang J."/>
            <person name="Li S."/>
            <person name="Zhang Y."/>
            <person name="Fang M."/>
            <person name="Ma L."/>
            <person name="Zhao Y."/>
            <person name="Jiang S."/>
        </authorList>
    </citation>
    <scope>NUCLEOTIDE SEQUENCE [LARGE SCALE GENOMIC DNA]</scope>
</reference>
<evidence type="ECO:0000313" key="2">
    <source>
        <dbReference type="EMBL" id="KAB2595130.1"/>
    </source>
</evidence>
<keyword evidence="3" id="KW-1185">Reference proteome</keyword>
<reference evidence="2 3" key="1">
    <citation type="submission" date="2019-09" db="EMBL/GenBank/DDBJ databases">
        <authorList>
            <person name="Ou C."/>
        </authorList>
    </citation>
    <scope>NUCLEOTIDE SEQUENCE [LARGE SCALE GENOMIC DNA]</scope>
    <source>
        <strain evidence="2">S2</strain>
        <tissue evidence="2">Leaf</tissue>
    </source>
</reference>
<feature type="compositionally biased region" description="Basic and acidic residues" evidence="1">
    <location>
        <begin position="1"/>
        <end position="19"/>
    </location>
</feature>
<organism evidence="2 3">
    <name type="scientific">Pyrus ussuriensis x Pyrus communis</name>
    <dbReference type="NCBI Taxonomy" id="2448454"/>
    <lineage>
        <taxon>Eukaryota</taxon>
        <taxon>Viridiplantae</taxon>
        <taxon>Streptophyta</taxon>
        <taxon>Embryophyta</taxon>
        <taxon>Tracheophyta</taxon>
        <taxon>Spermatophyta</taxon>
        <taxon>Magnoliopsida</taxon>
        <taxon>eudicotyledons</taxon>
        <taxon>Gunneridae</taxon>
        <taxon>Pentapetalae</taxon>
        <taxon>rosids</taxon>
        <taxon>fabids</taxon>
        <taxon>Rosales</taxon>
        <taxon>Rosaceae</taxon>
        <taxon>Amygdaloideae</taxon>
        <taxon>Maleae</taxon>
        <taxon>Pyrus</taxon>
    </lineage>
</organism>
<proteinExistence type="predicted"/>
<comment type="caution">
    <text evidence="2">The sequence shown here is derived from an EMBL/GenBank/DDBJ whole genome shotgun (WGS) entry which is preliminary data.</text>
</comment>
<evidence type="ECO:0000256" key="1">
    <source>
        <dbReference type="SAM" id="MobiDB-lite"/>
    </source>
</evidence>
<evidence type="ECO:0000313" key="3">
    <source>
        <dbReference type="Proteomes" id="UP000327157"/>
    </source>
</evidence>
<gene>
    <name evidence="2" type="ORF">D8674_030580</name>
</gene>